<gene>
    <name evidence="3" type="ORF">H6A12_03420</name>
</gene>
<evidence type="ECO:0000313" key="3">
    <source>
        <dbReference type="EMBL" id="MBM6920208.1"/>
    </source>
</evidence>
<dbReference type="Proteomes" id="UP000774750">
    <property type="component" value="Unassembled WGS sequence"/>
</dbReference>
<dbReference type="RefSeq" id="WP_204444767.1">
    <property type="nucleotide sequence ID" value="NZ_JACJKY010000004.1"/>
</dbReference>
<protein>
    <submittedName>
        <fullName evidence="3">Lipocalin family protein</fullName>
    </submittedName>
</protein>
<dbReference type="Gene3D" id="2.40.128.360">
    <property type="match status" value="1"/>
</dbReference>
<feature type="domain" description="Lipocalin-like" evidence="2">
    <location>
        <begin position="63"/>
        <end position="126"/>
    </location>
</feature>
<proteinExistence type="predicted"/>
<name>A0A938X5H8_9FIRM</name>
<organism evidence="3 4">
    <name type="scientific">Merdimmobilis hominis</name>
    <dbReference type="NCBI Taxonomy" id="2897707"/>
    <lineage>
        <taxon>Bacteria</taxon>
        <taxon>Bacillati</taxon>
        <taxon>Bacillota</taxon>
        <taxon>Clostridia</taxon>
        <taxon>Eubacteriales</taxon>
        <taxon>Oscillospiraceae</taxon>
        <taxon>Merdimmobilis</taxon>
    </lineage>
</organism>
<reference evidence="3" key="2">
    <citation type="journal article" date="2021" name="Sci. Rep.">
        <title>The distribution of antibiotic resistance genes in chicken gut microbiota commensals.</title>
        <authorList>
            <person name="Juricova H."/>
            <person name="Matiasovicova J."/>
            <person name="Kubasova T."/>
            <person name="Cejkova D."/>
            <person name="Rychlik I."/>
        </authorList>
    </citation>
    <scope>NUCLEOTIDE SEQUENCE</scope>
    <source>
        <strain evidence="3">An559</strain>
    </source>
</reference>
<dbReference type="EMBL" id="JACJKY010000004">
    <property type="protein sequence ID" value="MBM6920208.1"/>
    <property type="molecule type" value="Genomic_DNA"/>
</dbReference>
<evidence type="ECO:0000256" key="1">
    <source>
        <dbReference type="SAM" id="MobiDB-lite"/>
    </source>
</evidence>
<dbReference type="InterPro" id="IPR024311">
    <property type="entry name" value="Lipocalin-like"/>
</dbReference>
<feature type="compositionally biased region" description="Low complexity" evidence="1">
    <location>
        <begin position="158"/>
        <end position="172"/>
    </location>
</feature>
<comment type="caution">
    <text evidence="3">The sequence shown here is derived from an EMBL/GenBank/DDBJ whole genome shotgun (WGS) entry which is preliminary data.</text>
</comment>
<sequence>MNKKMDKSSLIILIVVGVIVLAVAGYGIWQAVGTGKGGEETSSNASTVSDTIELNGENIKGIWEHTDGTTVHRLTFSDNQKLTYERFENGSDTAALTSTDGSYEISGNKVTISVTADGDTVTETCEAVLSKDGLILKATSEQSGFFAGDYKRSEQQEEPSSAPESSFSKPESTASAESSVPPESTASSEPKPESKPEPPAFNTELLLGHWYTISSIYTDPMPSTDKVYYTLSFDTNGTVQYQAGYYVDFGGDFVYTPFEETTYSYRLEGNNLHFSSGSNESIYVVESIQDTILNLRYTGGEPLNSLETIVFYTE</sequence>
<evidence type="ECO:0000313" key="4">
    <source>
        <dbReference type="Proteomes" id="UP000774750"/>
    </source>
</evidence>
<evidence type="ECO:0000259" key="2">
    <source>
        <dbReference type="Pfam" id="PF13648"/>
    </source>
</evidence>
<accession>A0A938X5H8</accession>
<feature type="region of interest" description="Disordered" evidence="1">
    <location>
        <begin position="150"/>
        <end position="200"/>
    </location>
</feature>
<reference evidence="3" key="1">
    <citation type="submission" date="2020-08" db="EMBL/GenBank/DDBJ databases">
        <authorList>
            <person name="Cejkova D."/>
            <person name="Kubasova T."/>
            <person name="Jahodarova E."/>
            <person name="Rychlik I."/>
        </authorList>
    </citation>
    <scope>NUCLEOTIDE SEQUENCE</scope>
    <source>
        <strain evidence="3">An559</strain>
    </source>
</reference>
<keyword evidence="4" id="KW-1185">Reference proteome</keyword>
<dbReference type="AlphaFoldDB" id="A0A938X5H8"/>
<dbReference type="Pfam" id="PF13648">
    <property type="entry name" value="Lipocalin_4"/>
    <property type="match status" value="1"/>
</dbReference>